<sequence length="245" mass="25736">MPPLLHVSRPTGSIILLELDAPPANALGLPLRAQLVKALDEIATDDDVRAVVLTGRGGVFCAGDDLREAAVRGDGALAAVEDFNRLMDWVEALRVPTIAAIDGWCFGGGLELALACDIRLASDRATFAASGVNIGLVASATRLPRLIGAARAKAHLLTGAQFDAARALFDGIVTAVHTPGTLLREAMRLAEAVSSRAPLAVEATKRVIDGKAYVEEELPALIASGDHKEAIAAFMGKRTADFRRK</sequence>
<dbReference type="InterPro" id="IPR029045">
    <property type="entry name" value="ClpP/crotonase-like_dom_sf"/>
</dbReference>
<dbReference type="SUPFAM" id="SSF52096">
    <property type="entry name" value="ClpP/crotonase"/>
    <property type="match status" value="1"/>
</dbReference>
<dbReference type="Proteomes" id="UP000281192">
    <property type="component" value="Chromosome"/>
</dbReference>
<dbReference type="Gene3D" id="3.90.226.10">
    <property type="entry name" value="2-enoyl-CoA Hydratase, Chain A, domain 1"/>
    <property type="match status" value="1"/>
</dbReference>
<dbReference type="CDD" id="cd06558">
    <property type="entry name" value="crotonase-like"/>
    <property type="match status" value="1"/>
</dbReference>
<keyword evidence="6" id="KW-1185">Reference proteome</keyword>
<evidence type="ECO:0000313" key="6">
    <source>
        <dbReference type="Proteomes" id="UP000281192"/>
    </source>
</evidence>
<dbReference type="AlphaFoldDB" id="A0A2N5CV97"/>
<evidence type="ECO:0000256" key="1">
    <source>
        <dbReference type="ARBA" id="ARBA00005254"/>
    </source>
</evidence>
<dbReference type="PANTHER" id="PTHR11941:SF54">
    <property type="entry name" value="ENOYL-COA HYDRATASE, MITOCHONDRIAL"/>
    <property type="match status" value="1"/>
</dbReference>
<dbReference type="InterPro" id="IPR018376">
    <property type="entry name" value="Enoyl-CoA_hyd/isom_CS"/>
</dbReference>
<accession>A0A2N5CV97</accession>
<proteinExistence type="inferred from homology"/>
<evidence type="ECO:0000313" key="4">
    <source>
        <dbReference type="EMBL" id="PLR17716.1"/>
    </source>
</evidence>
<dbReference type="Pfam" id="PF00378">
    <property type="entry name" value="ECH_1"/>
    <property type="match status" value="1"/>
</dbReference>
<dbReference type="EMBL" id="CP026100">
    <property type="protein sequence ID" value="AYV49440.1"/>
    <property type="molecule type" value="Genomic_DNA"/>
</dbReference>
<dbReference type="PANTHER" id="PTHR11941">
    <property type="entry name" value="ENOYL-COA HYDRATASE-RELATED"/>
    <property type="match status" value="1"/>
</dbReference>
<evidence type="ECO:0000313" key="3">
    <source>
        <dbReference type="EMBL" id="AYV49440.1"/>
    </source>
</evidence>
<comment type="similarity">
    <text evidence="1 2">Belongs to the enoyl-CoA hydratase/isomerase family.</text>
</comment>
<dbReference type="OrthoDB" id="9775794at2"/>
<gene>
    <name evidence="3" type="ORF">C1707_03620</name>
    <name evidence="4" type="ORF">CFHF_09335</name>
</gene>
<dbReference type="InterPro" id="IPR001753">
    <property type="entry name" value="Enoyl-CoA_hydra/iso"/>
</dbReference>
<dbReference type="PROSITE" id="PS00166">
    <property type="entry name" value="ENOYL_COA_HYDRATASE"/>
    <property type="match status" value="1"/>
</dbReference>
<dbReference type="Proteomes" id="UP000234483">
    <property type="component" value="Unassembled WGS sequence"/>
</dbReference>
<protein>
    <submittedName>
        <fullName evidence="4">Enoyl-CoA hydratase</fullName>
    </submittedName>
</protein>
<reference evidence="4 5" key="1">
    <citation type="submission" date="2017-12" db="EMBL/GenBank/DDBJ databases">
        <title>The genome sequence of Caulobacter flavus CGMCC1 15093.</title>
        <authorList>
            <person name="Gao J."/>
            <person name="Mao X."/>
            <person name="Sun J."/>
        </authorList>
    </citation>
    <scope>NUCLEOTIDE SEQUENCE [LARGE SCALE GENOMIC DNA]</scope>
    <source>
        <strain evidence="4 5">CGMCC1 15093</strain>
    </source>
</reference>
<name>A0A2N5CV97_9CAUL</name>
<evidence type="ECO:0000313" key="5">
    <source>
        <dbReference type="Proteomes" id="UP000234483"/>
    </source>
</evidence>
<dbReference type="KEGG" id="cfh:C1707_03620"/>
<evidence type="ECO:0000256" key="2">
    <source>
        <dbReference type="RuleBase" id="RU003707"/>
    </source>
</evidence>
<organism evidence="4 5">
    <name type="scientific">Caulobacter flavus</name>
    <dbReference type="NCBI Taxonomy" id="1679497"/>
    <lineage>
        <taxon>Bacteria</taxon>
        <taxon>Pseudomonadati</taxon>
        <taxon>Pseudomonadota</taxon>
        <taxon>Alphaproteobacteria</taxon>
        <taxon>Caulobacterales</taxon>
        <taxon>Caulobacteraceae</taxon>
        <taxon>Caulobacter</taxon>
    </lineage>
</organism>
<reference evidence="3 6" key="2">
    <citation type="submission" date="2018-01" db="EMBL/GenBank/DDBJ databases">
        <title>Complete genome sequence of Caulobacter flavus RHGG3.</title>
        <authorList>
            <person name="Yang E."/>
        </authorList>
    </citation>
    <scope>NUCLEOTIDE SEQUENCE [LARGE SCALE GENOMIC DNA]</scope>
    <source>
        <strain evidence="3 6">RHGG3</strain>
    </source>
</reference>
<dbReference type="GO" id="GO:0006635">
    <property type="term" value="P:fatty acid beta-oxidation"/>
    <property type="evidence" value="ECO:0007669"/>
    <property type="project" value="TreeGrafter"/>
</dbReference>
<dbReference type="GO" id="GO:0003824">
    <property type="term" value="F:catalytic activity"/>
    <property type="evidence" value="ECO:0007669"/>
    <property type="project" value="InterPro"/>
</dbReference>
<dbReference type="EMBL" id="PJRQ01000017">
    <property type="protein sequence ID" value="PLR17716.1"/>
    <property type="molecule type" value="Genomic_DNA"/>
</dbReference>